<evidence type="ECO:0000313" key="5">
    <source>
        <dbReference type="Proteomes" id="UP000503640"/>
    </source>
</evidence>
<dbReference type="Pfam" id="PF00072">
    <property type="entry name" value="Response_reg"/>
    <property type="match status" value="1"/>
</dbReference>
<dbReference type="PROSITE" id="PS50110">
    <property type="entry name" value="RESPONSE_REGULATORY"/>
    <property type="match status" value="1"/>
</dbReference>
<feature type="domain" description="Response regulatory" evidence="3">
    <location>
        <begin position="1"/>
        <end position="107"/>
    </location>
</feature>
<evidence type="ECO:0000256" key="2">
    <source>
        <dbReference type="PROSITE-ProRule" id="PRU00169"/>
    </source>
</evidence>
<gene>
    <name evidence="4" type="ORF">AMYX_21530</name>
</gene>
<feature type="modified residue" description="4-aspartylphosphate" evidence="2">
    <location>
        <position position="46"/>
    </location>
</feature>
<accession>A0A7I9VLX4</accession>
<dbReference type="AlphaFoldDB" id="A0A7I9VLX4"/>
<dbReference type="SUPFAM" id="SSF52172">
    <property type="entry name" value="CheY-like"/>
    <property type="match status" value="1"/>
</dbReference>
<dbReference type="SMART" id="SM00448">
    <property type="entry name" value="REC"/>
    <property type="match status" value="1"/>
</dbReference>
<evidence type="ECO:0000313" key="4">
    <source>
        <dbReference type="EMBL" id="GEJ57412.1"/>
    </source>
</evidence>
<protein>
    <recommendedName>
        <fullName evidence="3">Response regulatory domain-containing protein</fullName>
    </recommendedName>
</protein>
<dbReference type="Gene3D" id="3.40.50.2300">
    <property type="match status" value="1"/>
</dbReference>
<dbReference type="PANTHER" id="PTHR44591:SF3">
    <property type="entry name" value="RESPONSE REGULATORY DOMAIN-CONTAINING PROTEIN"/>
    <property type="match status" value="1"/>
</dbReference>
<evidence type="ECO:0000256" key="1">
    <source>
        <dbReference type="ARBA" id="ARBA00022553"/>
    </source>
</evidence>
<keyword evidence="5" id="KW-1185">Reference proteome</keyword>
<reference evidence="5" key="1">
    <citation type="journal article" date="2020" name="Appl. Environ. Microbiol.">
        <title>Diazotrophic Anaeromyxobacter Isolates from Soils.</title>
        <authorList>
            <person name="Masuda Y."/>
            <person name="Yamanaka H."/>
            <person name="Xu Z.X."/>
            <person name="Shiratori Y."/>
            <person name="Aono T."/>
            <person name="Amachi S."/>
            <person name="Senoo K."/>
            <person name="Itoh H."/>
        </authorList>
    </citation>
    <scope>NUCLEOTIDE SEQUENCE [LARGE SCALE GENOMIC DNA]</scope>
    <source>
        <strain evidence="5">R267</strain>
    </source>
</reference>
<sequence length="121" mass="12930">MDDDAAIRECIAELLSTEGFDVREARDGREGLRALDAAQPGVVVLDLMMPVMSGWEFLEAKKQRRPAVANIPVIVVTASDRPGVETERVLRKPFDLEALLAAVEELTGRAPPPPPGGAAAA</sequence>
<dbReference type="InterPro" id="IPR011006">
    <property type="entry name" value="CheY-like_superfamily"/>
</dbReference>
<dbReference type="PANTHER" id="PTHR44591">
    <property type="entry name" value="STRESS RESPONSE REGULATOR PROTEIN 1"/>
    <property type="match status" value="1"/>
</dbReference>
<dbReference type="InterPro" id="IPR001789">
    <property type="entry name" value="Sig_transdc_resp-reg_receiver"/>
</dbReference>
<organism evidence="4 5">
    <name type="scientific">Anaeromyxobacter diazotrophicus</name>
    <dbReference type="NCBI Taxonomy" id="2590199"/>
    <lineage>
        <taxon>Bacteria</taxon>
        <taxon>Pseudomonadati</taxon>
        <taxon>Myxococcota</taxon>
        <taxon>Myxococcia</taxon>
        <taxon>Myxococcales</taxon>
        <taxon>Cystobacterineae</taxon>
        <taxon>Anaeromyxobacteraceae</taxon>
        <taxon>Anaeromyxobacter</taxon>
    </lineage>
</organism>
<evidence type="ECO:0000259" key="3">
    <source>
        <dbReference type="PROSITE" id="PS50110"/>
    </source>
</evidence>
<dbReference type="Proteomes" id="UP000503640">
    <property type="component" value="Unassembled WGS sequence"/>
</dbReference>
<keyword evidence="1 2" id="KW-0597">Phosphoprotein</keyword>
<dbReference type="EMBL" id="BJTG01000004">
    <property type="protein sequence ID" value="GEJ57412.1"/>
    <property type="molecule type" value="Genomic_DNA"/>
</dbReference>
<dbReference type="InterPro" id="IPR050595">
    <property type="entry name" value="Bact_response_regulator"/>
</dbReference>
<proteinExistence type="predicted"/>
<dbReference type="GO" id="GO:0000160">
    <property type="term" value="P:phosphorelay signal transduction system"/>
    <property type="evidence" value="ECO:0007669"/>
    <property type="project" value="InterPro"/>
</dbReference>
<comment type="caution">
    <text evidence="4">The sequence shown here is derived from an EMBL/GenBank/DDBJ whole genome shotgun (WGS) entry which is preliminary data.</text>
</comment>
<name>A0A7I9VLX4_9BACT</name>